<proteinExistence type="predicted"/>
<sequence length="284" mass="31782">MQILNIPALSPQLEVWRGLLAAARQPFFLTPGQAEELPGLTTEAARTLQLTPEERDTYTVWAIDPAADRAVWLTVRQWEALPAKQQKDLLRFQVRNGRGNVPLGQQFQDIAPELPRGRFLWRPAQLSPAVLTRLMEQLSVPCQRDQMPERVWQQAHAKLPRARKLAGTFPQGSAGNCFGTVMAAAGVVGAEGEWIQREPFEAFLRERAVAGGHDAEAGTVLVWRSTRGVEHAAVTLGEGWGLQKAAQTWWTPRTVLPVADIKRLNCTPGWRLERWHLRGVAERC</sequence>
<reference evidence="2" key="1">
    <citation type="journal article" date="2019" name="Int. J. Syst. Evol. Microbiol.">
        <title>The Global Catalogue of Microorganisms (GCM) 10K type strain sequencing project: providing services to taxonomists for standard genome sequencing and annotation.</title>
        <authorList>
            <consortium name="The Broad Institute Genomics Platform"/>
            <consortium name="The Broad Institute Genome Sequencing Center for Infectious Disease"/>
            <person name="Wu L."/>
            <person name="Ma J."/>
        </authorList>
    </citation>
    <scope>NUCLEOTIDE SEQUENCE [LARGE SCALE GENOMIC DNA]</scope>
    <source>
        <strain evidence="2">CGMCC 1.18439</strain>
    </source>
</reference>
<organism evidence="1 2">
    <name type="scientific">Deinococcus piscis</name>
    <dbReference type="NCBI Taxonomy" id="394230"/>
    <lineage>
        <taxon>Bacteria</taxon>
        <taxon>Thermotogati</taxon>
        <taxon>Deinococcota</taxon>
        <taxon>Deinococci</taxon>
        <taxon>Deinococcales</taxon>
        <taxon>Deinococcaceae</taxon>
        <taxon>Deinococcus</taxon>
    </lineage>
</organism>
<evidence type="ECO:0000313" key="2">
    <source>
        <dbReference type="Proteomes" id="UP000632154"/>
    </source>
</evidence>
<comment type="caution">
    <text evidence="1">The sequence shown here is derived from an EMBL/GenBank/DDBJ whole genome shotgun (WGS) entry which is preliminary data.</text>
</comment>
<accession>A0ABQ3KAN8</accession>
<protein>
    <recommendedName>
        <fullName evidence="3">NlpC/P60 domain-containing protein</fullName>
    </recommendedName>
</protein>
<gene>
    <name evidence="1" type="ORF">GCM10017783_24610</name>
</gene>
<dbReference type="RefSeq" id="WP_189644052.1">
    <property type="nucleotide sequence ID" value="NZ_BNAL01000049.1"/>
</dbReference>
<dbReference type="EMBL" id="BNAL01000049">
    <property type="protein sequence ID" value="GHG11351.1"/>
    <property type="molecule type" value="Genomic_DNA"/>
</dbReference>
<keyword evidence="2" id="KW-1185">Reference proteome</keyword>
<evidence type="ECO:0008006" key="3">
    <source>
        <dbReference type="Google" id="ProtNLM"/>
    </source>
</evidence>
<dbReference type="Proteomes" id="UP000632154">
    <property type="component" value="Unassembled WGS sequence"/>
</dbReference>
<name>A0ABQ3KAN8_9DEIO</name>
<evidence type="ECO:0000313" key="1">
    <source>
        <dbReference type="EMBL" id="GHG11351.1"/>
    </source>
</evidence>